<dbReference type="PRINTS" id="PR01070">
    <property type="entry name" value="ACCCTRFRASEB"/>
</dbReference>
<evidence type="ECO:0000313" key="15">
    <source>
        <dbReference type="EMBL" id="EYE88931.1"/>
    </source>
</evidence>
<proteinExistence type="inferred from homology"/>
<evidence type="ECO:0000313" key="16">
    <source>
        <dbReference type="Proteomes" id="UP000019681"/>
    </source>
</evidence>
<keyword evidence="16" id="KW-1185">Reference proteome</keyword>
<dbReference type="GO" id="GO:0009317">
    <property type="term" value="C:acetyl-CoA carboxylase complex"/>
    <property type="evidence" value="ECO:0007669"/>
    <property type="project" value="InterPro"/>
</dbReference>
<protein>
    <recommendedName>
        <fullName evidence="13">Acetyl-coenzyme A carboxylase carboxyl transferase subunit beta</fullName>
        <shortName evidence="13">ACCase subunit beta</shortName>
        <shortName evidence="13">Acetyl-CoA carboxylase carboxyltransferase subunit beta</shortName>
        <ecNumber evidence="13">2.1.3.15</ecNumber>
    </recommendedName>
</protein>
<dbReference type="PROSITE" id="PS50980">
    <property type="entry name" value="COA_CT_NTER"/>
    <property type="match status" value="1"/>
</dbReference>
<keyword evidence="5 13" id="KW-0547">Nucleotide-binding</keyword>
<keyword evidence="8 13" id="KW-0862">Zinc</keyword>
<dbReference type="GO" id="GO:0006633">
    <property type="term" value="P:fatty acid biosynthetic process"/>
    <property type="evidence" value="ECO:0007669"/>
    <property type="project" value="UniProtKB-KW"/>
</dbReference>
<organism evidence="15 16">
    <name type="scientific">Fervidicella metallireducens AeB</name>
    <dbReference type="NCBI Taxonomy" id="1403537"/>
    <lineage>
        <taxon>Bacteria</taxon>
        <taxon>Bacillati</taxon>
        <taxon>Bacillota</taxon>
        <taxon>Clostridia</taxon>
        <taxon>Eubacteriales</taxon>
        <taxon>Clostridiaceae</taxon>
        <taxon>Fervidicella</taxon>
    </lineage>
</organism>
<sequence>MFSKCPSCGEMLINLDLYENLNVCTKCNYHFRLDSKQRIEITFDEGSAEYFDENMRTLNPLNYPNYKEKISNLQKELEINEGVITGKAKINDKDICFGAMDWKFIMGSMGSVVGEKLARMFEKAIELKLPVVVFSVSGGARMQEGMLSLSQMAKVSAAVKNHSNHGLLYISVLTDPTTGGVTASFASLGDIIIAEPKATIGFAGKRVIEQTIRQKLPEDFQSAEFLLEHGFVDMIVNRKEMKDTLYKILTLHSGGDFNGES</sequence>
<reference evidence="15 16" key="1">
    <citation type="journal article" date="2014" name="Genome Announc.">
        <title>Draft Genome Sequence of Fervidicella metallireducens Strain AeBT, an Iron-Reducing Thermoanaerobe from the Great Artesian Basin.</title>
        <authorList>
            <person name="Patel B.K."/>
        </authorList>
    </citation>
    <scope>NUCLEOTIDE SEQUENCE [LARGE SCALE GENOMIC DNA]</scope>
    <source>
        <strain evidence="15 16">AeB</strain>
    </source>
</reference>
<evidence type="ECO:0000256" key="1">
    <source>
        <dbReference type="ARBA" id="ARBA00004496"/>
    </source>
</evidence>
<comment type="caution">
    <text evidence="15">The sequence shown here is derived from an EMBL/GenBank/DDBJ whole genome shotgun (WGS) entry which is preliminary data.</text>
</comment>
<dbReference type="SUPFAM" id="SSF52096">
    <property type="entry name" value="ClpP/crotonase"/>
    <property type="match status" value="1"/>
</dbReference>
<dbReference type="GO" id="GO:2001295">
    <property type="term" value="P:malonyl-CoA biosynthetic process"/>
    <property type="evidence" value="ECO:0007669"/>
    <property type="project" value="UniProtKB-UniRule"/>
</dbReference>
<dbReference type="EMBL" id="AZQP01000011">
    <property type="protein sequence ID" value="EYE88931.1"/>
    <property type="molecule type" value="Genomic_DNA"/>
</dbReference>
<feature type="binding site" evidence="13">
    <location>
        <position position="8"/>
    </location>
    <ligand>
        <name>Zn(2+)</name>
        <dbReference type="ChEBI" id="CHEBI:29105"/>
    </ligand>
</feature>
<dbReference type="HAMAP" id="MF_01395">
    <property type="entry name" value="AcetylCoA_CT_beta"/>
    <property type="match status" value="1"/>
</dbReference>
<dbReference type="NCBIfam" id="TIGR00515">
    <property type="entry name" value="accD"/>
    <property type="match status" value="1"/>
</dbReference>
<keyword evidence="2 13" id="KW-0444">Lipid biosynthesis</keyword>
<evidence type="ECO:0000256" key="5">
    <source>
        <dbReference type="ARBA" id="ARBA00022741"/>
    </source>
</evidence>
<keyword evidence="3 13" id="KW-0808">Transferase</keyword>
<evidence type="ECO:0000256" key="10">
    <source>
        <dbReference type="ARBA" id="ARBA00023098"/>
    </source>
</evidence>
<comment type="pathway">
    <text evidence="13">Lipid metabolism; malonyl-CoA biosynthesis; malonyl-CoA from acetyl-CoA: step 1/1.</text>
</comment>
<dbReference type="InterPro" id="IPR029045">
    <property type="entry name" value="ClpP/crotonase-like_dom_sf"/>
</dbReference>
<dbReference type="InterPro" id="IPR000438">
    <property type="entry name" value="Acetyl_CoA_COase_Trfase_b_su"/>
</dbReference>
<evidence type="ECO:0000256" key="13">
    <source>
        <dbReference type="HAMAP-Rule" id="MF_01395"/>
    </source>
</evidence>
<keyword evidence="4 13" id="KW-0479">Metal-binding</keyword>
<comment type="similarity">
    <text evidence="13">Belongs to the AccD/PCCB family.</text>
</comment>
<dbReference type="PANTHER" id="PTHR42995">
    <property type="entry name" value="ACETYL-COENZYME A CARBOXYLASE CARBOXYL TRANSFERASE SUBUNIT BETA, CHLOROPLASTIC"/>
    <property type="match status" value="1"/>
</dbReference>
<keyword evidence="6 13" id="KW-0863">Zinc-finger</keyword>
<comment type="catalytic activity">
    <reaction evidence="13">
        <text>N(6)-carboxybiotinyl-L-lysyl-[protein] + acetyl-CoA = N(6)-biotinyl-L-lysyl-[protein] + malonyl-CoA</text>
        <dbReference type="Rhea" id="RHEA:54728"/>
        <dbReference type="Rhea" id="RHEA-COMP:10505"/>
        <dbReference type="Rhea" id="RHEA-COMP:10506"/>
        <dbReference type="ChEBI" id="CHEBI:57288"/>
        <dbReference type="ChEBI" id="CHEBI:57384"/>
        <dbReference type="ChEBI" id="CHEBI:83144"/>
        <dbReference type="ChEBI" id="CHEBI:83145"/>
        <dbReference type="EC" id="2.1.3.15"/>
    </reaction>
</comment>
<evidence type="ECO:0000256" key="4">
    <source>
        <dbReference type="ARBA" id="ARBA00022723"/>
    </source>
</evidence>
<dbReference type="GO" id="GO:0005524">
    <property type="term" value="F:ATP binding"/>
    <property type="evidence" value="ECO:0007669"/>
    <property type="project" value="UniProtKB-KW"/>
</dbReference>
<dbReference type="PANTHER" id="PTHR42995:SF5">
    <property type="entry name" value="ACETYL-COENZYME A CARBOXYLASE CARBOXYL TRANSFERASE SUBUNIT BETA, CHLOROPLASTIC"/>
    <property type="match status" value="1"/>
</dbReference>
<dbReference type="EC" id="2.1.3.15" evidence="13"/>
<dbReference type="STRING" id="1403537.Q428_05350"/>
<dbReference type="Pfam" id="PF17848">
    <property type="entry name" value="Zn_ribbon_ACC"/>
    <property type="match status" value="1"/>
</dbReference>
<dbReference type="InterPro" id="IPR034733">
    <property type="entry name" value="AcCoA_carboxyl_beta"/>
</dbReference>
<dbReference type="Pfam" id="PF01039">
    <property type="entry name" value="Carboxyl_trans"/>
    <property type="match status" value="1"/>
</dbReference>
<feature type="domain" description="CoA carboxyltransferase N-terminal" evidence="14">
    <location>
        <begin position="1"/>
        <end position="261"/>
    </location>
</feature>
<evidence type="ECO:0000259" key="14">
    <source>
        <dbReference type="PROSITE" id="PS50980"/>
    </source>
</evidence>
<dbReference type="GO" id="GO:0008270">
    <property type="term" value="F:zinc ion binding"/>
    <property type="evidence" value="ECO:0007669"/>
    <property type="project" value="UniProtKB-UniRule"/>
</dbReference>
<keyword evidence="13" id="KW-0963">Cytoplasm</keyword>
<evidence type="ECO:0000256" key="12">
    <source>
        <dbReference type="ARBA" id="ARBA00025280"/>
    </source>
</evidence>
<keyword evidence="10 13" id="KW-0443">Lipid metabolism</keyword>
<comment type="cofactor">
    <cofactor evidence="13">
        <name>Zn(2+)</name>
        <dbReference type="ChEBI" id="CHEBI:29105"/>
    </cofactor>
    <text evidence="13">Binds 1 zinc ion per subunit.</text>
</comment>
<evidence type="ECO:0000256" key="2">
    <source>
        <dbReference type="ARBA" id="ARBA00022516"/>
    </source>
</evidence>
<feature type="zinc finger region" description="C4-type" evidence="13">
    <location>
        <begin position="5"/>
        <end position="27"/>
    </location>
</feature>
<keyword evidence="9 13" id="KW-0067">ATP-binding</keyword>
<dbReference type="Proteomes" id="UP000019681">
    <property type="component" value="Unassembled WGS sequence"/>
</dbReference>
<evidence type="ECO:0000256" key="6">
    <source>
        <dbReference type="ARBA" id="ARBA00022771"/>
    </source>
</evidence>
<comment type="function">
    <text evidence="12 13">Component of the acetyl coenzyme A carboxylase (ACC) complex. Biotin carboxylase (BC) catalyzes the carboxylation of biotin on its carrier protein (BCCP) and then the CO(2) group is transferred by the transcarboxylase to acetyl-CoA to form malonyl-CoA.</text>
</comment>
<name>A0A017RWF5_9CLOT</name>
<feature type="binding site" evidence="13">
    <location>
        <position position="27"/>
    </location>
    <ligand>
        <name>Zn(2+)</name>
        <dbReference type="ChEBI" id="CHEBI:29105"/>
    </ligand>
</feature>
<keyword evidence="11 13" id="KW-0275">Fatty acid biosynthesis</keyword>
<evidence type="ECO:0000256" key="8">
    <source>
        <dbReference type="ARBA" id="ARBA00022833"/>
    </source>
</evidence>
<dbReference type="GO" id="GO:0016743">
    <property type="term" value="F:carboxyl- or carbamoyltransferase activity"/>
    <property type="evidence" value="ECO:0007669"/>
    <property type="project" value="UniProtKB-UniRule"/>
</dbReference>
<evidence type="ECO:0000256" key="11">
    <source>
        <dbReference type="ARBA" id="ARBA00023160"/>
    </source>
</evidence>
<dbReference type="InterPro" id="IPR011762">
    <property type="entry name" value="COA_CT_N"/>
</dbReference>
<dbReference type="InterPro" id="IPR041010">
    <property type="entry name" value="Znf-ACC"/>
</dbReference>
<feature type="binding site" evidence="13">
    <location>
        <position position="5"/>
    </location>
    <ligand>
        <name>Zn(2+)</name>
        <dbReference type="ChEBI" id="CHEBI:29105"/>
    </ligand>
</feature>
<feature type="binding site" evidence="13">
    <location>
        <position position="24"/>
    </location>
    <ligand>
        <name>Zn(2+)</name>
        <dbReference type="ChEBI" id="CHEBI:29105"/>
    </ligand>
</feature>
<evidence type="ECO:0000256" key="9">
    <source>
        <dbReference type="ARBA" id="ARBA00022840"/>
    </source>
</evidence>
<gene>
    <name evidence="13" type="primary">accD</name>
    <name evidence="15" type="ORF">Q428_05350</name>
</gene>
<comment type="subcellular location">
    <subcellularLocation>
        <location evidence="1 13">Cytoplasm</location>
    </subcellularLocation>
</comment>
<dbReference type="Gene3D" id="3.90.226.10">
    <property type="entry name" value="2-enoyl-CoA Hydratase, Chain A, domain 1"/>
    <property type="match status" value="1"/>
</dbReference>
<dbReference type="AlphaFoldDB" id="A0A017RWF5"/>
<evidence type="ECO:0000256" key="7">
    <source>
        <dbReference type="ARBA" id="ARBA00022832"/>
    </source>
</evidence>
<comment type="subunit">
    <text evidence="13">Acetyl-CoA carboxylase is a heterohexamer composed of biotin carboxyl carrier protein (AccB), biotin carboxylase (AccC) and two subunits each of ACCase subunit alpha (AccA) and ACCase subunit beta (AccD).</text>
</comment>
<accession>A0A017RWF5</accession>
<dbReference type="UniPathway" id="UPA00655">
    <property type="reaction ID" value="UER00711"/>
</dbReference>
<dbReference type="GO" id="GO:0003989">
    <property type="term" value="F:acetyl-CoA carboxylase activity"/>
    <property type="evidence" value="ECO:0007669"/>
    <property type="project" value="InterPro"/>
</dbReference>
<keyword evidence="7 13" id="KW-0276">Fatty acid metabolism</keyword>
<evidence type="ECO:0000256" key="3">
    <source>
        <dbReference type="ARBA" id="ARBA00022679"/>
    </source>
</evidence>